<dbReference type="Proteomes" id="UP000198604">
    <property type="component" value="Unassembled WGS sequence"/>
</dbReference>
<dbReference type="OrthoDB" id="9792987at2"/>
<feature type="signal peptide" evidence="1">
    <location>
        <begin position="1"/>
        <end position="19"/>
    </location>
</feature>
<dbReference type="CDD" id="cd02947">
    <property type="entry name" value="TRX_family"/>
    <property type="match status" value="1"/>
</dbReference>
<accession>A0A0E4CT48</accession>
<dbReference type="Gene3D" id="3.40.30.10">
    <property type="entry name" value="Glutaredoxin"/>
    <property type="match status" value="1"/>
</dbReference>
<proteinExistence type="predicted"/>
<dbReference type="InterPro" id="IPR036249">
    <property type="entry name" value="Thioredoxin-like_sf"/>
</dbReference>
<dbReference type="InterPro" id="IPR046698">
    <property type="entry name" value="PedC-like"/>
</dbReference>
<evidence type="ECO:0000313" key="2">
    <source>
        <dbReference type="EMBL" id="CQR25298.1"/>
    </source>
</evidence>
<feature type="chain" id="PRO_5039508111" evidence="1">
    <location>
        <begin position="20"/>
        <end position="141"/>
    </location>
</feature>
<dbReference type="PROSITE" id="PS51257">
    <property type="entry name" value="PROKAR_LIPOPROTEIN"/>
    <property type="match status" value="1"/>
</dbReference>
<dbReference type="RefSeq" id="WP_093650857.1">
    <property type="nucleotide sequence ID" value="NZ_CTEN01000003.1"/>
</dbReference>
<gene>
    <name evidence="2" type="ORF">BN1356_01640</name>
</gene>
<keyword evidence="3" id="KW-1185">Reference proteome</keyword>
<keyword evidence="1" id="KW-0732">Signal</keyword>
<dbReference type="AlphaFoldDB" id="A0A0E4CT48"/>
<evidence type="ECO:0000313" key="3">
    <source>
        <dbReference type="Proteomes" id="UP000198604"/>
    </source>
</evidence>
<reference evidence="3" key="1">
    <citation type="submission" date="2015-03" db="EMBL/GenBank/DDBJ databases">
        <authorList>
            <person name="Urmite Genomes"/>
        </authorList>
    </citation>
    <scope>NUCLEOTIDE SEQUENCE [LARGE SCALE GENOMIC DNA]</scope>
    <source>
        <strain evidence="3">FF10</strain>
    </source>
</reference>
<organism evidence="2 3">
    <name type="scientific">Streptococcus varani</name>
    <dbReference type="NCBI Taxonomy" id="1608583"/>
    <lineage>
        <taxon>Bacteria</taxon>
        <taxon>Bacillati</taxon>
        <taxon>Bacillota</taxon>
        <taxon>Bacilli</taxon>
        <taxon>Lactobacillales</taxon>
        <taxon>Streptococcaceae</taxon>
        <taxon>Streptococcus</taxon>
    </lineage>
</organism>
<sequence length="141" mass="16148" precursor="true">MKKIITFLCLMASTIFLVACTSQSKTTDEKNLTSYQSISLSEAVQKIQNQEDFYLYVGRPTCPYCVIFSPNLEKAITTTQVTVYYVDTDQEKQEDVKIFAQKENIQTTPNLSYYKAGKKMKYLVKGSESSVKEIEDFLTEE</sequence>
<dbReference type="GO" id="GO:0016853">
    <property type="term" value="F:isomerase activity"/>
    <property type="evidence" value="ECO:0007669"/>
    <property type="project" value="UniProtKB-KW"/>
</dbReference>
<dbReference type="Pfam" id="PF20207">
    <property type="entry name" value="DUF6568"/>
    <property type="match status" value="1"/>
</dbReference>
<dbReference type="EMBL" id="CTEN01000003">
    <property type="protein sequence ID" value="CQR25298.1"/>
    <property type="molecule type" value="Genomic_DNA"/>
</dbReference>
<dbReference type="SUPFAM" id="SSF52833">
    <property type="entry name" value="Thioredoxin-like"/>
    <property type="match status" value="1"/>
</dbReference>
<protein>
    <submittedName>
        <fullName evidence="2">Thiol-disulfide isomerase and thioredoxin</fullName>
    </submittedName>
</protein>
<dbReference type="STRING" id="1608583.BN1356_01640"/>
<keyword evidence="2" id="KW-0413">Isomerase</keyword>
<name>A0A0E4CT48_9STRE</name>
<evidence type="ECO:0000256" key="1">
    <source>
        <dbReference type="SAM" id="SignalP"/>
    </source>
</evidence>